<sequence length="445" mass="50392">MDTNEDREQYVEDLLASLREQIDEENDKEREQQQQQQSEVDNEATENDNNEQAAEESGSSMPNGLSTPVDVVSSNQPKKKKKKKKKSKTANLPEAGSEIPDNYQEKYNEDVIDNPYDPSLPLSQRVEYAIWKYKKNHKFSEGKRAIFDNYLRFGGIETGPNAFMGRATGGDQDADGEPDWDAAKMSTAIVPEDDEELEVNFTEVAQVYLGNTFVRESLFIGQQDFIDAPLLVDAFLRYLQIRNVCPEYADDIARARQVVAQAKIELPLCKKIMSGLPGDFSRACAVLFGGGMQSAWAFEAASWMGSTNKTKNMFDKFMMDTFGDAKEQDEAKAMVSPVVKDPDQRKTVDQRENLFVKLKDIEQLDAKAPDNTLAKVTLANYEDENDTLDILLEHSTTKHMMPGMVMTVTVCQLDNGFWYLDRANCVMPSFYMYDDCMDPDVFCYS</sequence>
<dbReference type="Proteomes" id="UP001234581">
    <property type="component" value="Unassembled WGS sequence"/>
</dbReference>
<accession>A0AAD7V788</accession>
<dbReference type="GeneID" id="83211242"/>
<keyword evidence="3" id="KW-1185">Reference proteome</keyword>
<feature type="region of interest" description="Disordered" evidence="1">
    <location>
        <begin position="19"/>
        <end position="100"/>
    </location>
</feature>
<evidence type="ECO:0000313" key="2">
    <source>
        <dbReference type="EMBL" id="KAJ8660372.1"/>
    </source>
</evidence>
<name>A0AAD7V788_9FUNG</name>
<comment type="caution">
    <text evidence="2">The sequence shown here is derived from an EMBL/GenBank/DDBJ whole genome shotgun (WGS) entry which is preliminary data.</text>
</comment>
<dbReference type="GO" id="GO:0033167">
    <property type="term" value="C:ARC complex"/>
    <property type="evidence" value="ECO:0007669"/>
    <property type="project" value="InterPro"/>
</dbReference>
<evidence type="ECO:0000256" key="1">
    <source>
        <dbReference type="SAM" id="MobiDB-lite"/>
    </source>
</evidence>
<proteinExistence type="predicted"/>
<dbReference type="EMBL" id="JARTCD010000013">
    <property type="protein sequence ID" value="KAJ8660372.1"/>
    <property type="molecule type" value="Genomic_DNA"/>
</dbReference>
<organism evidence="2 3">
    <name type="scientific">Lichtheimia ornata</name>
    <dbReference type="NCBI Taxonomy" id="688661"/>
    <lineage>
        <taxon>Eukaryota</taxon>
        <taxon>Fungi</taxon>
        <taxon>Fungi incertae sedis</taxon>
        <taxon>Mucoromycota</taxon>
        <taxon>Mucoromycotina</taxon>
        <taxon>Mucoromycetes</taxon>
        <taxon>Mucorales</taxon>
        <taxon>Lichtheimiaceae</taxon>
        <taxon>Lichtheimia</taxon>
    </lineage>
</organism>
<dbReference type="Pfam" id="PF09692">
    <property type="entry name" value="Arb1"/>
    <property type="match status" value="1"/>
</dbReference>
<feature type="compositionally biased region" description="Polar residues" evidence="1">
    <location>
        <begin position="57"/>
        <end position="76"/>
    </location>
</feature>
<feature type="compositionally biased region" description="Acidic residues" evidence="1">
    <location>
        <begin position="40"/>
        <end position="49"/>
    </location>
</feature>
<evidence type="ECO:0000313" key="3">
    <source>
        <dbReference type="Proteomes" id="UP001234581"/>
    </source>
</evidence>
<dbReference type="RefSeq" id="XP_058345285.1">
    <property type="nucleotide sequence ID" value="XM_058483896.1"/>
</dbReference>
<dbReference type="InterPro" id="IPR018606">
    <property type="entry name" value="Arb1"/>
</dbReference>
<gene>
    <name evidence="2" type="ORF">O0I10_003829</name>
</gene>
<reference evidence="2 3" key="1">
    <citation type="submission" date="2023-03" db="EMBL/GenBank/DDBJ databases">
        <title>Genome sequence of Lichtheimia ornata CBS 291.66.</title>
        <authorList>
            <person name="Mohabir J.T."/>
            <person name="Shea T.P."/>
            <person name="Kurbessoian T."/>
            <person name="Berby B."/>
            <person name="Fontaine J."/>
            <person name="Livny J."/>
            <person name="Gnirke A."/>
            <person name="Stajich J.E."/>
            <person name="Cuomo C.A."/>
        </authorList>
    </citation>
    <scope>NUCLEOTIDE SEQUENCE [LARGE SCALE GENOMIC DNA]</scope>
    <source>
        <strain evidence="2">CBS 291.66</strain>
    </source>
</reference>
<dbReference type="GO" id="GO:0031047">
    <property type="term" value="P:regulatory ncRNA-mediated gene silencing"/>
    <property type="evidence" value="ECO:0007669"/>
    <property type="project" value="InterPro"/>
</dbReference>
<feature type="compositionally biased region" description="Basic residues" evidence="1">
    <location>
        <begin position="77"/>
        <end position="88"/>
    </location>
</feature>
<dbReference type="AlphaFoldDB" id="A0AAD7V788"/>
<protein>
    <submittedName>
        <fullName evidence="2">Uncharacterized protein</fullName>
    </submittedName>
</protein>